<feature type="compositionally biased region" description="Basic and acidic residues" evidence="1">
    <location>
        <begin position="578"/>
        <end position="602"/>
    </location>
</feature>
<feature type="compositionally biased region" description="Basic residues" evidence="1">
    <location>
        <begin position="412"/>
        <end position="437"/>
    </location>
</feature>
<dbReference type="GO" id="GO:0006357">
    <property type="term" value="P:regulation of transcription by RNA polymerase II"/>
    <property type="evidence" value="ECO:0007669"/>
    <property type="project" value="InterPro"/>
</dbReference>
<dbReference type="GO" id="GO:0005737">
    <property type="term" value="C:cytoplasm"/>
    <property type="evidence" value="ECO:0007669"/>
    <property type="project" value="TreeGrafter"/>
</dbReference>
<dbReference type="Pfam" id="PF10264">
    <property type="entry name" value="WHD_Storkhead"/>
    <property type="match status" value="1"/>
</dbReference>
<feature type="compositionally biased region" description="Basic and acidic residues" evidence="1">
    <location>
        <begin position="324"/>
        <end position="333"/>
    </location>
</feature>
<dbReference type="GO" id="GO:0000977">
    <property type="term" value="F:RNA polymerase II transcription regulatory region sequence-specific DNA binding"/>
    <property type="evidence" value="ECO:0007669"/>
    <property type="project" value="TreeGrafter"/>
</dbReference>
<dbReference type="EMBL" id="JAFIRN010000018">
    <property type="protein sequence ID" value="KAG5831442.1"/>
    <property type="molecule type" value="Genomic_DNA"/>
</dbReference>
<evidence type="ECO:0000313" key="4">
    <source>
        <dbReference type="Proteomes" id="UP001044222"/>
    </source>
</evidence>
<gene>
    <name evidence="3" type="ORF">ANANG_G00303760</name>
</gene>
<feature type="compositionally biased region" description="Basic and acidic residues" evidence="1">
    <location>
        <begin position="388"/>
        <end position="401"/>
    </location>
</feature>
<reference evidence="3" key="1">
    <citation type="submission" date="2021-01" db="EMBL/GenBank/DDBJ databases">
        <title>A chromosome-scale assembly of European eel, Anguilla anguilla.</title>
        <authorList>
            <person name="Henkel C."/>
            <person name="Jong-Raadsen S.A."/>
            <person name="Dufour S."/>
            <person name="Weltzien F.-A."/>
            <person name="Palstra A.P."/>
            <person name="Pelster B."/>
            <person name="Spaink H.P."/>
            <person name="Van Den Thillart G.E."/>
            <person name="Jansen H."/>
            <person name="Zahm M."/>
            <person name="Klopp C."/>
            <person name="Cedric C."/>
            <person name="Louis A."/>
            <person name="Berthelot C."/>
            <person name="Parey E."/>
            <person name="Roest Crollius H."/>
            <person name="Montfort J."/>
            <person name="Robinson-Rechavi M."/>
            <person name="Bucao C."/>
            <person name="Bouchez O."/>
            <person name="Gislard M."/>
            <person name="Lluch J."/>
            <person name="Milhes M."/>
            <person name="Lampietro C."/>
            <person name="Lopez Roques C."/>
            <person name="Donnadieu C."/>
            <person name="Braasch I."/>
            <person name="Desvignes T."/>
            <person name="Postlethwait J."/>
            <person name="Bobe J."/>
            <person name="Guiguen Y."/>
            <person name="Dirks R."/>
        </authorList>
    </citation>
    <scope>NUCLEOTIDE SEQUENCE</scope>
    <source>
        <strain evidence="3">Tag_6206</strain>
        <tissue evidence="3">Liver</tissue>
    </source>
</reference>
<evidence type="ECO:0000313" key="3">
    <source>
        <dbReference type="EMBL" id="KAG5831442.1"/>
    </source>
</evidence>
<feature type="compositionally biased region" description="Basic and acidic residues" evidence="1">
    <location>
        <begin position="505"/>
        <end position="521"/>
    </location>
</feature>
<dbReference type="InterPro" id="IPR019391">
    <property type="entry name" value="Storkhead-box_WHD"/>
</dbReference>
<keyword evidence="4" id="KW-1185">Reference proteome</keyword>
<feature type="domain" description="Winged helix Storkhead-box1" evidence="2">
    <location>
        <begin position="118"/>
        <end position="196"/>
    </location>
</feature>
<proteinExistence type="predicted"/>
<comment type="caution">
    <text evidence="3">The sequence shown here is derived from an EMBL/GenBank/DDBJ whole genome shotgun (WGS) entry which is preliminary data.</text>
</comment>
<accession>A0A9D3LK16</accession>
<dbReference type="Proteomes" id="UP001044222">
    <property type="component" value="Chromosome 18"/>
</dbReference>
<feature type="compositionally biased region" description="Polar residues" evidence="1">
    <location>
        <begin position="527"/>
        <end position="539"/>
    </location>
</feature>
<evidence type="ECO:0000259" key="2">
    <source>
        <dbReference type="Pfam" id="PF10264"/>
    </source>
</evidence>
<dbReference type="AlphaFoldDB" id="A0A9D3LK16"/>
<name>A0A9D3LK16_ANGAN</name>
<protein>
    <recommendedName>
        <fullName evidence="2">Winged helix Storkhead-box1 domain-containing protein</fullName>
    </recommendedName>
</protein>
<feature type="compositionally biased region" description="Polar residues" evidence="1">
    <location>
        <begin position="643"/>
        <end position="661"/>
    </location>
</feature>
<dbReference type="PANTHER" id="PTHR22437:SF1">
    <property type="entry name" value="STORKHEAD-BOX PROTEIN 1"/>
    <property type="match status" value="1"/>
</dbReference>
<feature type="compositionally biased region" description="Basic and acidic residues" evidence="1">
    <location>
        <begin position="438"/>
        <end position="449"/>
    </location>
</feature>
<feature type="compositionally biased region" description="Polar residues" evidence="1">
    <location>
        <begin position="679"/>
        <end position="693"/>
    </location>
</feature>
<dbReference type="InterPro" id="IPR040126">
    <property type="entry name" value="STOX1/2"/>
</dbReference>
<evidence type="ECO:0000256" key="1">
    <source>
        <dbReference type="SAM" id="MobiDB-lite"/>
    </source>
</evidence>
<feature type="region of interest" description="Disordered" evidence="1">
    <location>
        <begin position="388"/>
        <end position="713"/>
    </location>
</feature>
<feature type="compositionally biased region" description="Polar residues" evidence="1">
    <location>
        <begin position="281"/>
        <end position="301"/>
    </location>
</feature>
<dbReference type="PANTHER" id="PTHR22437">
    <property type="entry name" value="WINGED HELIX DOMAIN-CONTAINING PROTEIN"/>
    <property type="match status" value="1"/>
</dbReference>
<organism evidence="3 4">
    <name type="scientific">Anguilla anguilla</name>
    <name type="common">European freshwater eel</name>
    <name type="synonym">Muraena anguilla</name>
    <dbReference type="NCBI Taxonomy" id="7936"/>
    <lineage>
        <taxon>Eukaryota</taxon>
        <taxon>Metazoa</taxon>
        <taxon>Chordata</taxon>
        <taxon>Craniata</taxon>
        <taxon>Vertebrata</taxon>
        <taxon>Euteleostomi</taxon>
        <taxon>Actinopterygii</taxon>
        <taxon>Neopterygii</taxon>
        <taxon>Teleostei</taxon>
        <taxon>Anguilliformes</taxon>
        <taxon>Anguillidae</taxon>
        <taxon>Anguilla</taxon>
    </lineage>
</organism>
<feature type="compositionally biased region" description="Basic and acidic residues" evidence="1">
    <location>
        <begin position="845"/>
        <end position="856"/>
    </location>
</feature>
<feature type="region of interest" description="Disordered" evidence="1">
    <location>
        <begin position="838"/>
        <end position="922"/>
    </location>
</feature>
<feature type="compositionally biased region" description="Low complexity" evidence="1">
    <location>
        <begin position="873"/>
        <end position="891"/>
    </location>
</feature>
<feature type="region of interest" description="Disordered" evidence="1">
    <location>
        <begin position="268"/>
        <end position="348"/>
    </location>
</feature>
<sequence>MSQQQRVVQLSPASLALVFGKDEESSRTAGGKYNASSASGREIFADFKSQNMRSFWNKRLVKAMAEVYFQGWMENFVLIVQGNANHLEVVREAWMRRALRSPRGFNIRAVGDLSPMQMAPIVQSQFIPLSEVLCSVISDMNAAQVTVSQEALFSHMMKAYPGMTIPTQDILYNALGSLIKERKIYHTGEGYFIVTPQTYFITNSVVKDKHWWTSGENDLPSPPPITYLLSSESCMDSTADPPSVAHCKSCSCFAPSVLDQHSVAESTAKSLRWPRDPKPSIQHQSTSTATHYQPSEMSKSTTSRKDKEKPGRKFGLSFFRRNVGKKEKPKKEYATYSGQFPPAEWPVRDEEDLNNLPRDLEHAIIRRINPELTVDNLVRHTVLMKKLEDKGGDKGGDKGVDRGVSTEILTSKQRHPSAKVPGKRSSSRAARSKRKTRSSREKQREKMKDLGCPADPDLDHVPSLLGSEVAVDEPVPRAYEHSSPVDTKNVFKKRIDNPFQGRPVRKPEESRQTGDSREHAGHRSKSWDPSQTKKSTNRTGRPVTTIDRSCEALTLDSQPVKELLGDYSSGYPETSTLRIEDKMKKLTESKARGRALEDDNGKGTKHKVSQDGNAGGRLHPRHPTRQAPHKDSDLMAHPLPPQITHQSSTAASPFGPNTTAQHRLGLSAQQLDGKGDVKQSLSHCGSQQHTPQPLKSGGLRVDSGQTESDSCTDEDQALYQRAVEDDDACSSLYLNEDSMNEGSDVSQSERIPFYQQSSTEGDRDCAFLEEVGVHQGPVLGTSQQVDCRWHELDSQRHSVVSQAYGAPAQAPQVPLLPGGEAEPNEAVQSCIFDRCQGSEADSDTETLHRSADEAESRSFSWGCGPRPEELEHQGAAGSPRPAAASQGAPAGAGAGEAVENHSSTGDSGIDSPRTRVSLTSSSSGIVEGLKQRIFLQDLETLHSMRPQNSVLQLASTMNV</sequence>
<dbReference type="GO" id="GO:0005634">
    <property type="term" value="C:nucleus"/>
    <property type="evidence" value="ECO:0007669"/>
    <property type="project" value="TreeGrafter"/>
</dbReference>